<evidence type="ECO:0000313" key="2">
    <source>
        <dbReference type="EMBL" id="MDT8757462.1"/>
    </source>
</evidence>
<gene>
    <name evidence="2" type="ORF">MZO42_02005</name>
</gene>
<organism evidence="2">
    <name type="scientific">Sphingomonas psychrotolerans</name>
    <dbReference type="NCBI Taxonomy" id="1327635"/>
    <lineage>
        <taxon>Bacteria</taxon>
        <taxon>Pseudomonadati</taxon>
        <taxon>Pseudomonadota</taxon>
        <taxon>Alphaproteobacteria</taxon>
        <taxon>Sphingomonadales</taxon>
        <taxon>Sphingomonadaceae</taxon>
        <taxon>Sphingomonas</taxon>
    </lineage>
</organism>
<evidence type="ECO:0000256" key="1">
    <source>
        <dbReference type="SAM" id="SignalP"/>
    </source>
</evidence>
<name>A0ABU3MZ02_9SPHN</name>
<feature type="signal peptide" evidence="1">
    <location>
        <begin position="1"/>
        <end position="21"/>
    </location>
</feature>
<protein>
    <submittedName>
        <fullName evidence="2">Uncharacterized protein</fullName>
    </submittedName>
</protein>
<proteinExistence type="predicted"/>
<comment type="caution">
    <text evidence="2">The sequence shown here is derived from an EMBL/GenBank/DDBJ whole genome shotgun (WGS) entry which is preliminary data.</text>
</comment>
<dbReference type="EMBL" id="JALMLT010000001">
    <property type="protein sequence ID" value="MDT8757462.1"/>
    <property type="molecule type" value="Genomic_DNA"/>
</dbReference>
<keyword evidence="1" id="KW-0732">Signal</keyword>
<sequence>MTKILNALVLGAALVAAPATAAPRDTPEQQLQKLLAGRTPGKPVDCIPLTGSNSSQIIEGKAIVYRVGGKLYVNEPRSGAESLNDDDILVTKVFGSQLCSIDTVNLVDRSSNFQRGFVVLGKFVPWTKVKTAAK</sequence>
<feature type="chain" id="PRO_5045332020" evidence="1">
    <location>
        <begin position="22"/>
        <end position="134"/>
    </location>
</feature>
<reference evidence="2" key="1">
    <citation type="submission" date="2022-04" db="EMBL/GenBank/DDBJ databases">
        <title>Tomato heritable bacteria conferring resistance against bacterial wilt.</title>
        <authorList>
            <person name="Yin J."/>
        </authorList>
    </citation>
    <scope>NUCLEOTIDE SEQUENCE</scope>
    <source>
        <strain evidence="2">Cra20</strain>
    </source>
</reference>
<accession>A0ABU3MZ02</accession>